<keyword evidence="1" id="KW-1133">Transmembrane helix</keyword>
<name>A0A7V7RQG8_9BACI</name>
<dbReference type="OrthoDB" id="5190099at2"/>
<dbReference type="AlphaFoldDB" id="A0A7V7RQG8"/>
<accession>A0A7V7RQG8</accession>
<organism evidence="2 3">
    <name type="scientific">Bacillus mesophilum</name>
    <dbReference type="NCBI Taxonomy" id="1071718"/>
    <lineage>
        <taxon>Bacteria</taxon>
        <taxon>Bacillati</taxon>
        <taxon>Bacillota</taxon>
        <taxon>Bacilli</taxon>
        <taxon>Bacillales</taxon>
        <taxon>Bacillaceae</taxon>
        <taxon>Bacillus</taxon>
    </lineage>
</organism>
<proteinExistence type="predicted"/>
<comment type="caution">
    <text evidence="2">The sequence shown here is derived from an EMBL/GenBank/DDBJ whole genome shotgun (WGS) entry which is preliminary data.</text>
</comment>
<dbReference type="Proteomes" id="UP000441354">
    <property type="component" value="Unassembled WGS sequence"/>
</dbReference>
<keyword evidence="3" id="KW-1185">Reference proteome</keyword>
<dbReference type="Pfam" id="PF10002">
    <property type="entry name" value="DUF2243"/>
    <property type="match status" value="1"/>
</dbReference>
<feature type="transmembrane region" description="Helical" evidence="1">
    <location>
        <begin position="60"/>
        <end position="79"/>
    </location>
</feature>
<dbReference type="EMBL" id="WBOT01000001">
    <property type="protein sequence ID" value="KAB2335669.1"/>
    <property type="molecule type" value="Genomic_DNA"/>
</dbReference>
<evidence type="ECO:0000256" key="1">
    <source>
        <dbReference type="SAM" id="Phobius"/>
    </source>
</evidence>
<keyword evidence="1" id="KW-0472">Membrane</keyword>
<feature type="transmembrane region" description="Helical" evidence="1">
    <location>
        <begin position="86"/>
        <end position="104"/>
    </location>
</feature>
<evidence type="ECO:0000313" key="2">
    <source>
        <dbReference type="EMBL" id="KAB2335669.1"/>
    </source>
</evidence>
<dbReference type="RefSeq" id="WP_151572284.1">
    <property type="nucleotide sequence ID" value="NZ_WBOT01000001.1"/>
</dbReference>
<evidence type="ECO:0000313" key="3">
    <source>
        <dbReference type="Proteomes" id="UP000441354"/>
    </source>
</evidence>
<dbReference type="InterPro" id="IPR018719">
    <property type="entry name" value="DUF2243_membrane"/>
</dbReference>
<sequence>MVQNENKERFAYAKRNLWSGILFGIGLAGFIDETVFHQLLRWHHFYDKSTTDIGLISDGFFHAFSWFATIGSLFMFADLRRRNGLWMMRWWAGVLIGAGGFQLYDGIIQHKLMRLHQIRYVDNVIIYDLTWNIIAIVMILFGMILAVRTRNRQRYGKDVSHEHS</sequence>
<keyword evidence="1" id="KW-0812">Transmembrane</keyword>
<feature type="transmembrane region" description="Helical" evidence="1">
    <location>
        <begin position="124"/>
        <end position="147"/>
    </location>
</feature>
<reference evidence="2 3" key="1">
    <citation type="journal article" date="2014" name="Arch. Microbiol.">
        <title>Bacillus mesophilum sp. nov., strain IITR-54T, a novel 4-chlorobiphenyl dechlorinating bacterium.</title>
        <authorList>
            <person name="Manickam N."/>
            <person name="Singh N.K."/>
            <person name="Bajaj A."/>
            <person name="Kumar R.M."/>
            <person name="Kaur G."/>
            <person name="Kaur N."/>
            <person name="Bala M."/>
            <person name="Kumar A."/>
            <person name="Mayilraj S."/>
        </authorList>
    </citation>
    <scope>NUCLEOTIDE SEQUENCE [LARGE SCALE GENOMIC DNA]</scope>
    <source>
        <strain evidence="2 3">IITR-54</strain>
    </source>
</reference>
<gene>
    <name evidence="2" type="ORF">F7732_03615</name>
</gene>
<feature type="transmembrane region" description="Helical" evidence="1">
    <location>
        <begin position="21"/>
        <end position="40"/>
    </location>
</feature>
<protein>
    <submittedName>
        <fullName evidence="2">DUF2243 domain-containing protein</fullName>
    </submittedName>
</protein>